<keyword evidence="2" id="KW-0472">Membrane</keyword>
<dbReference type="EMBL" id="OJIN01000209">
    <property type="protein sequence ID" value="SPD75592.1"/>
    <property type="molecule type" value="Genomic_DNA"/>
</dbReference>
<sequence length="478" mass="53770">MRKCVCILLLMVMGCAIGPNYKRPGIDMPAKWRFEEKEARDLADTAWWEQFNDPVLNNLVTTALNENNDLRIATARIEEFFGRYFSTRGDQFPLITGSGTRSRERLSEEGPTPIPAGFDKRYNYYEAFLGASWELDFWGKYRRASEAARAELFQTAEARRTVVLTLVSSVASAYVDILSLDKQMEITRSTVETRKQTWEYFQLRFDKGIIAEVDVSQAEAEYQDAMARLPELELAIARAENALSVLLGRNPGPIPRGLTLEELTLPAVPSGLPSDLLERRPDIRAAEQTLVAANAQIGVAKSLYFPTISLTGALGTVSTDLSDLFTHSSKTWNWAIPVTVPLFTAGRIGGEVKAAEALEQQALYSYFITVQNAFREMDDALIERAKTQEKLQAESKKILALKNYTRLSRMRYDEGLTSYLEVLDAERSLYNAELSYTDTRNQLFRSMTNIYKSMGGGWVETAEAAMTPQPEKKACFVP</sequence>
<dbReference type="PROSITE" id="PS51257">
    <property type="entry name" value="PROKAR_LIPOPROTEIN"/>
    <property type="match status" value="1"/>
</dbReference>
<dbReference type="Gene3D" id="2.20.200.10">
    <property type="entry name" value="Outer membrane efflux proteins (OEP)"/>
    <property type="match status" value="1"/>
</dbReference>
<feature type="coiled-coil region" evidence="3">
    <location>
        <begin position="215"/>
        <end position="242"/>
    </location>
</feature>
<dbReference type="SUPFAM" id="SSF56954">
    <property type="entry name" value="Outer membrane efflux proteins (OEP)"/>
    <property type="match status" value="1"/>
</dbReference>
<protein>
    <submittedName>
        <fullName evidence="4">RND efflux system, outer membrane lipoprotein, NodT family</fullName>
    </submittedName>
</protein>
<dbReference type="AlphaFoldDB" id="A0A445N1L5"/>
<keyword evidence="2" id="KW-1134">Transmembrane beta strand</keyword>
<comment type="similarity">
    <text evidence="1 2">Belongs to the outer membrane factor (OMF) (TC 1.B.17) family.</text>
</comment>
<dbReference type="GO" id="GO:0015562">
    <property type="term" value="F:efflux transmembrane transporter activity"/>
    <property type="evidence" value="ECO:0007669"/>
    <property type="project" value="InterPro"/>
</dbReference>
<evidence type="ECO:0000256" key="2">
    <source>
        <dbReference type="RuleBase" id="RU362097"/>
    </source>
</evidence>
<gene>
    <name evidence="4" type="ORF">PITCH_A650013</name>
</gene>
<dbReference type="InterPro" id="IPR010131">
    <property type="entry name" value="MdtP/NodT-like"/>
</dbReference>
<name>A0A445N1L5_9BACT</name>
<keyword evidence="2" id="KW-0564">Palmitate</keyword>
<dbReference type="Gene3D" id="1.20.1600.10">
    <property type="entry name" value="Outer membrane efflux proteins (OEP)"/>
    <property type="match status" value="1"/>
</dbReference>
<accession>A0A445N1L5</accession>
<dbReference type="InterPro" id="IPR003423">
    <property type="entry name" value="OMP_efflux"/>
</dbReference>
<dbReference type="PANTHER" id="PTHR30203">
    <property type="entry name" value="OUTER MEMBRANE CATION EFFLUX PROTEIN"/>
    <property type="match status" value="1"/>
</dbReference>
<feature type="coiled-coil region" evidence="3">
    <location>
        <begin position="370"/>
        <end position="397"/>
    </location>
</feature>
<dbReference type="PANTHER" id="PTHR30203:SF33">
    <property type="entry name" value="BLR4455 PROTEIN"/>
    <property type="match status" value="1"/>
</dbReference>
<dbReference type="GO" id="GO:0005886">
    <property type="term" value="C:plasma membrane"/>
    <property type="evidence" value="ECO:0007669"/>
    <property type="project" value="UniProtKB-SubCell"/>
</dbReference>
<reference evidence="4" key="1">
    <citation type="submission" date="2018-01" db="EMBL/GenBank/DDBJ databases">
        <authorList>
            <person name="Regsiter A."/>
            <person name="William W."/>
        </authorList>
    </citation>
    <scope>NUCLEOTIDE SEQUENCE</scope>
    <source>
        <strain evidence="4">TRIP AH-1</strain>
    </source>
</reference>
<keyword evidence="2 4" id="KW-0449">Lipoprotein</keyword>
<evidence type="ECO:0000256" key="3">
    <source>
        <dbReference type="SAM" id="Coils"/>
    </source>
</evidence>
<dbReference type="NCBIfam" id="TIGR01845">
    <property type="entry name" value="outer_NodT"/>
    <property type="match status" value="1"/>
</dbReference>
<keyword evidence="3" id="KW-0175">Coiled coil</keyword>
<proteinExistence type="inferred from homology"/>
<comment type="subcellular location">
    <subcellularLocation>
        <location evidence="2">Cell membrane</location>
        <topology evidence="2">Lipid-anchor</topology>
    </subcellularLocation>
</comment>
<dbReference type="Pfam" id="PF02321">
    <property type="entry name" value="OEP"/>
    <property type="match status" value="2"/>
</dbReference>
<evidence type="ECO:0000256" key="1">
    <source>
        <dbReference type="ARBA" id="ARBA00007613"/>
    </source>
</evidence>
<evidence type="ECO:0000313" key="4">
    <source>
        <dbReference type="EMBL" id="SPD75592.1"/>
    </source>
</evidence>
<organism evidence="4">
    <name type="scientific">uncultured Desulfobacterium sp</name>
    <dbReference type="NCBI Taxonomy" id="201089"/>
    <lineage>
        <taxon>Bacteria</taxon>
        <taxon>Pseudomonadati</taxon>
        <taxon>Thermodesulfobacteriota</taxon>
        <taxon>Desulfobacteria</taxon>
        <taxon>Desulfobacterales</taxon>
        <taxon>Desulfobacteriaceae</taxon>
        <taxon>Desulfobacterium</taxon>
        <taxon>environmental samples</taxon>
    </lineage>
</organism>
<keyword evidence="2" id="KW-0812">Transmembrane</keyword>